<dbReference type="AlphaFoldDB" id="A0AAV5FLR0"/>
<proteinExistence type="predicted"/>
<dbReference type="Proteomes" id="UP001054889">
    <property type="component" value="Unassembled WGS sequence"/>
</dbReference>
<evidence type="ECO:0000313" key="1">
    <source>
        <dbReference type="EMBL" id="GJN36654.1"/>
    </source>
</evidence>
<gene>
    <name evidence="1" type="primary">gb25534</name>
    <name evidence="1" type="ORF">PR202_gb25534</name>
</gene>
<protein>
    <recommendedName>
        <fullName evidence="3">Secreted protein</fullName>
    </recommendedName>
</protein>
<keyword evidence="2" id="KW-1185">Reference proteome</keyword>
<evidence type="ECO:0008006" key="3">
    <source>
        <dbReference type="Google" id="ProtNLM"/>
    </source>
</evidence>
<accession>A0AAV5FLR0</accession>
<organism evidence="1 2">
    <name type="scientific">Eleusine coracana subsp. coracana</name>
    <dbReference type="NCBI Taxonomy" id="191504"/>
    <lineage>
        <taxon>Eukaryota</taxon>
        <taxon>Viridiplantae</taxon>
        <taxon>Streptophyta</taxon>
        <taxon>Embryophyta</taxon>
        <taxon>Tracheophyta</taxon>
        <taxon>Spermatophyta</taxon>
        <taxon>Magnoliopsida</taxon>
        <taxon>Liliopsida</taxon>
        <taxon>Poales</taxon>
        <taxon>Poaceae</taxon>
        <taxon>PACMAD clade</taxon>
        <taxon>Chloridoideae</taxon>
        <taxon>Cynodonteae</taxon>
        <taxon>Eleusininae</taxon>
        <taxon>Eleusine</taxon>
    </lineage>
</organism>
<reference evidence="1" key="2">
    <citation type="submission" date="2021-12" db="EMBL/GenBank/DDBJ databases">
        <title>Resequencing data analysis of finger millet.</title>
        <authorList>
            <person name="Hatakeyama M."/>
            <person name="Aluri S."/>
            <person name="Balachadran M.T."/>
            <person name="Sivarajan S.R."/>
            <person name="Poveda L."/>
            <person name="Shimizu-Inatsugi R."/>
            <person name="Schlapbach R."/>
            <person name="Sreeman S.M."/>
            <person name="Shimizu K.K."/>
        </authorList>
    </citation>
    <scope>NUCLEOTIDE SEQUENCE</scope>
</reference>
<dbReference type="EMBL" id="BQKI01000090">
    <property type="protein sequence ID" value="GJN36654.1"/>
    <property type="molecule type" value="Genomic_DNA"/>
</dbReference>
<name>A0AAV5FLR0_ELECO</name>
<evidence type="ECO:0000313" key="2">
    <source>
        <dbReference type="Proteomes" id="UP001054889"/>
    </source>
</evidence>
<sequence length="69" mass="8024">MPMRRLWLVTSKICLPRAFSRVYLDPVAVVESCDAAIGRVYEERWWTAAVGTRDLRRRRGDPMCSALRL</sequence>
<comment type="caution">
    <text evidence="1">The sequence shown here is derived from an EMBL/GenBank/DDBJ whole genome shotgun (WGS) entry which is preliminary data.</text>
</comment>
<reference evidence="1" key="1">
    <citation type="journal article" date="2018" name="DNA Res.">
        <title>Multiple hybrid de novo genome assembly of finger millet, an orphan allotetraploid crop.</title>
        <authorList>
            <person name="Hatakeyama M."/>
            <person name="Aluri S."/>
            <person name="Balachadran M.T."/>
            <person name="Sivarajan S.R."/>
            <person name="Patrignani A."/>
            <person name="Gruter S."/>
            <person name="Poveda L."/>
            <person name="Shimizu-Inatsugi R."/>
            <person name="Baeten J."/>
            <person name="Francoijs K.J."/>
            <person name="Nataraja K.N."/>
            <person name="Reddy Y.A.N."/>
            <person name="Phadnis S."/>
            <person name="Ravikumar R.L."/>
            <person name="Schlapbach R."/>
            <person name="Sreeman S.M."/>
            <person name="Shimizu K.K."/>
        </authorList>
    </citation>
    <scope>NUCLEOTIDE SEQUENCE</scope>
</reference>